<keyword evidence="3" id="KW-0406">Ion transport</keyword>
<keyword evidence="3" id="KW-0813">Transport</keyword>
<dbReference type="AlphaFoldDB" id="A0A4Y2MUE3"/>
<proteinExistence type="predicted"/>
<dbReference type="InterPro" id="IPR038911">
    <property type="entry name" value="SCLT1"/>
</dbReference>
<dbReference type="GO" id="GO:0045162">
    <property type="term" value="P:clustering of voltage-gated sodium channels"/>
    <property type="evidence" value="ECO:0007669"/>
    <property type="project" value="InterPro"/>
</dbReference>
<dbReference type="PANTHER" id="PTHR35970">
    <property type="entry name" value="SODIUM CHANNEL AND CLATHRIN LINKER 1"/>
    <property type="match status" value="1"/>
</dbReference>
<dbReference type="Proteomes" id="UP000499080">
    <property type="component" value="Unassembled WGS sequence"/>
</dbReference>
<keyword evidence="3" id="KW-0407">Ion channel</keyword>
<feature type="coiled-coil region" evidence="1">
    <location>
        <begin position="293"/>
        <end position="348"/>
    </location>
</feature>
<dbReference type="EMBL" id="BGPR01007752">
    <property type="protein sequence ID" value="GBN29246.1"/>
    <property type="molecule type" value="Genomic_DNA"/>
</dbReference>
<evidence type="ECO:0000313" key="4">
    <source>
        <dbReference type="Proteomes" id="UP000499080"/>
    </source>
</evidence>
<dbReference type="GO" id="GO:0005814">
    <property type="term" value="C:centriole"/>
    <property type="evidence" value="ECO:0007669"/>
    <property type="project" value="TreeGrafter"/>
</dbReference>
<keyword evidence="4" id="KW-1185">Reference proteome</keyword>
<comment type="caution">
    <text evidence="3">The sequence shown here is derived from an EMBL/GenBank/DDBJ whole genome shotgun (WGS) entry which is preliminary data.</text>
</comment>
<reference evidence="3 4" key="1">
    <citation type="journal article" date="2019" name="Sci. Rep.">
        <title>Orb-weaving spider Araneus ventricosus genome elucidates the spidroin gene catalogue.</title>
        <authorList>
            <person name="Kono N."/>
            <person name="Nakamura H."/>
            <person name="Ohtoshi R."/>
            <person name="Moran D.A.P."/>
            <person name="Shinohara A."/>
            <person name="Yoshida Y."/>
            <person name="Fujiwara M."/>
            <person name="Mori M."/>
            <person name="Tomita M."/>
            <person name="Arakawa K."/>
        </authorList>
    </citation>
    <scope>NUCLEOTIDE SEQUENCE [LARGE SCALE GENOMIC DNA]</scope>
</reference>
<dbReference type="GO" id="GO:0060271">
    <property type="term" value="P:cilium assembly"/>
    <property type="evidence" value="ECO:0007669"/>
    <property type="project" value="TreeGrafter"/>
</dbReference>
<feature type="coiled-coil region" evidence="1">
    <location>
        <begin position="383"/>
        <end position="445"/>
    </location>
</feature>
<feature type="region of interest" description="Disordered" evidence="2">
    <location>
        <begin position="451"/>
        <end position="475"/>
    </location>
</feature>
<feature type="coiled-coil region" evidence="1">
    <location>
        <begin position="218"/>
        <end position="245"/>
    </location>
</feature>
<protein>
    <submittedName>
        <fullName evidence="3">Sodium channel and clathrin linker 1</fullName>
    </submittedName>
</protein>
<accession>A0A4Y2MUE3</accession>
<dbReference type="GO" id="GO:0034220">
    <property type="term" value="P:monoatomic ion transmembrane transport"/>
    <property type="evidence" value="ECO:0007669"/>
    <property type="project" value="UniProtKB-KW"/>
</dbReference>
<dbReference type="PANTHER" id="PTHR35970:SF1">
    <property type="entry name" value="SODIUM CHANNEL AND CLATHRIN LINKER 1"/>
    <property type="match status" value="1"/>
</dbReference>
<evidence type="ECO:0000256" key="1">
    <source>
        <dbReference type="SAM" id="Coils"/>
    </source>
</evidence>
<evidence type="ECO:0000256" key="2">
    <source>
        <dbReference type="SAM" id="MobiDB-lite"/>
    </source>
</evidence>
<gene>
    <name evidence="3" type="primary">SCLT1</name>
    <name evidence="3" type="ORF">AVEN_45435_1</name>
</gene>
<organism evidence="3 4">
    <name type="scientific">Araneus ventricosus</name>
    <name type="common">Orbweaver spider</name>
    <name type="synonym">Epeira ventricosa</name>
    <dbReference type="NCBI Taxonomy" id="182803"/>
    <lineage>
        <taxon>Eukaryota</taxon>
        <taxon>Metazoa</taxon>
        <taxon>Ecdysozoa</taxon>
        <taxon>Arthropoda</taxon>
        <taxon>Chelicerata</taxon>
        <taxon>Arachnida</taxon>
        <taxon>Araneae</taxon>
        <taxon>Araneomorphae</taxon>
        <taxon>Entelegynae</taxon>
        <taxon>Araneoidea</taxon>
        <taxon>Araneidae</taxon>
        <taxon>Araneus</taxon>
    </lineage>
</organism>
<name>A0A4Y2MUE3_ARAVE</name>
<keyword evidence="1" id="KW-0175">Coiled coil</keyword>
<dbReference type="OrthoDB" id="551053at2759"/>
<sequence length="553" mass="64376">MNPASEEYFRTYETLVEELNSFKTQQTELRFQVSKLFEENKRLTNELKENIIVREQQISETSIGDLEQKLKSAIASKNAALEMWQEALKQLEKQEEQLIGKKSLVESERGESERLIQQIKEEYIKGLNILSVEVTNYRNELAKVNEELLSKTVEFDNCKDELKLLKDEVIQNRAIISDLSTQKSKMLDTITSLRTLLSETENFLSSTKEEMSVVKTENLELSSEVTNLKEQNKKLRNEIVVSEKDAKESLLAAQEAILKRKEMAYREEQFLKEIEHLKQTMDIEAEKVAFKYKAEIKEIQKQCNEKIKSLMEEIQVLHQENSDKQSLFEKASREKQALESKLELLYSENSSGLPSSAFDDLCKRLAIAERSRDENEFKVKSLHIELTELKAAKEQEIHCLQEERATSKTRLQKLLEDFNQSSLDRIKLNDEVTKLKKKCYDLEKDLKKMKTSHAAEVSRLSEESQQKQDSMNKQLRSTEEHYKNVCSELQQLLNAEFKISSKWKEEVDDLIVKSETKIKELCQTIVNLHNQNRELMNALGQRDPYVPNLTALT</sequence>
<feature type="coiled-coil region" evidence="1">
    <location>
        <begin position="74"/>
        <end position="147"/>
    </location>
</feature>
<evidence type="ECO:0000313" key="3">
    <source>
        <dbReference type="EMBL" id="GBN29246.1"/>
    </source>
</evidence>